<dbReference type="EMBL" id="JACHWS010000003">
    <property type="protein sequence ID" value="MBB3038652.1"/>
    <property type="molecule type" value="Genomic_DNA"/>
</dbReference>
<evidence type="ECO:0000313" key="1">
    <source>
        <dbReference type="EMBL" id="MBB3038652.1"/>
    </source>
</evidence>
<gene>
    <name evidence="1" type="ORF">FHU29_003121</name>
</gene>
<evidence type="ECO:0000313" key="2">
    <source>
        <dbReference type="Proteomes" id="UP000567922"/>
    </source>
</evidence>
<accession>A0A839RNT3</accession>
<name>A0A839RNT3_9ACTN</name>
<keyword evidence="2" id="KW-1185">Reference proteome</keyword>
<sequence>MPKQRKIVVRWEQRTTEAGEGHRTLRELRGVGGVQSLKAGLAVVSSWAAMATSFARKR</sequence>
<proteinExistence type="predicted"/>
<organism evidence="1 2">
    <name type="scientific">Hoyosella altamirensis</name>
    <dbReference type="NCBI Taxonomy" id="616997"/>
    <lineage>
        <taxon>Bacteria</taxon>
        <taxon>Bacillati</taxon>
        <taxon>Actinomycetota</taxon>
        <taxon>Actinomycetes</taxon>
        <taxon>Mycobacteriales</taxon>
        <taxon>Hoyosellaceae</taxon>
        <taxon>Hoyosella</taxon>
    </lineage>
</organism>
<dbReference type="RefSeq" id="WP_157095126.1">
    <property type="nucleotide sequence ID" value="NZ_BDDI01000008.1"/>
</dbReference>
<reference evidence="1 2" key="1">
    <citation type="submission" date="2020-08" db="EMBL/GenBank/DDBJ databases">
        <title>Sequencing the genomes of 1000 actinobacteria strains.</title>
        <authorList>
            <person name="Klenk H.-P."/>
        </authorList>
    </citation>
    <scope>NUCLEOTIDE SEQUENCE [LARGE SCALE GENOMIC DNA]</scope>
    <source>
        <strain evidence="1 2">DSM 45258</strain>
    </source>
</reference>
<protein>
    <submittedName>
        <fullName evidence="1">Uncharacterized protein</fullName>
    </submittedName>
</protein>
<comment type="caution">
    <text evidence="1">The sequence shown here is derived from an EMBL/GenBank/DDBJ whole genome shotgun (WGS) entry which is preliminary data.</text>
</comment>
<dbReference type="Proteomes" id="UP000567922">
    <property type="component" value="Unassembled WGS sequence"/>
</dbReference>
<dbReference type="AlphaFoldDB" id="A0A839RNT3"/>